<feature type="domain" description="NET" evidence="7">
    <location>
        <begin position="424"/>
        <end position="505"/>
    </location>
</feature>
<dbReference type="SUPFAM" id="SSF47370">
    <property type="entry name" value="Bromodomain"/>
    <property type="match status" value="1"/>
</dbReference>
<gene>
    <name evidence="8" type="primary">GTE4</name>
    <name evidence="8" type="ORF">KSP40_PGU015871</name>
</gene>
<protein>
    <submittedName>
        <fullName evidence="8">Transcription factor GTE4</fullName>
    </submittedName>
</protein>
<dbReference type="EMBL" id="JBBWWR010000021">
    <property type="protein sequence ID" value="KAK8938242.1"/>
    <property type="molecule type" value="Genomic_DNA"/>
</dbReference>
<evidence type="ECO:0000259" key="7">
    <source>
        <dbReference type="PROSITE" id="PS51525"/>
    </source>
</evidence>
<dbReference type="Pfam" id="PF17035">
    <property type="entry name" value="BET"/>
    <property type="match status" value="1"/>
</dbReference>
<evidence type="ECO:0000259" key="6">
    <source>
        <dbReference type="PROSITE" id="PS50014"/>
    </source>
</evidence>
<dbReference type="Gene3D" id="1.20.920.10">
    <property type="entry name" value="Bromodomain-like"/>
    <property type="match status" value="1"/>
</dbReference>
<evidence type="ECO:0000256" key="4">
    <source>
        <dbReference type="PROSITE-ProRule" id="PRU00035"/>
    </source>
</evidence>
<keyword evidence="2 4" id="KW-0103">Bromodomain</keyword>
<dbReference type="CDD" id="cd05506">
    <property type="entry name" value="Bromo_plant1"/>
    <property type="match status" value="1"/>
</dbReference>
<feature type="compositionally biased region" description="Polar residues" evidence="5">
    <location>
        <begin position="386"/>
        <end position="395"/>
    </location>
</feature>
<feature type="compositionally biased region" description="Pro residues" evidence="5">
    <location>
        <begin position="375"/>
        <end position="384"/>
    </location>
</feature>
<keyword evidence="3" id="KW-0804">Transcription</keyword>
<dbReference type="PROSITE" id="PS51525">
    <property type="entry name" value="NET"/>
    <property type="match status" value="1"/>
</dbReference>
<sequence length="603" mass="67766">MASGPLLEGVVDGSRENRRWVESKVYTRKIHNKATKPIQNQNPHPPSSSQTLVTTIDDTNSSLQPLTSENRRPLAPHHQSSATSVEDACSLNRQPVADHNLYNGQNRSITINLASKTKHEVRVLRKTLTTDLELVRSLARKLEARQLQLSLNDGHKTAPAIDFQAPFLFRKEQAVSEASLAAIPSPPRRHQLNVLLPAEADPDNAIGDSIQKEKRTPKANQFYKNTDFLLGKDKFPTQDYSKKSNVNVNKSAMRSRQNKFYEPAFKKCGVLLSKLMKHHHGWIFNSPVDADDLGLLDYHRIIRHPMDLGTVESRLNKNCYRSPMDFAEDVRLTFHNALTYNPKGDEVYLMAEQLLQIFEERWPVIEADLAYLRSPPPLKRPPPLDTGNSLERSDSTVLHSEVDLNMTSLNQTTHIGRSPVSKKPKARDPNKREMTYDEKQRLGDSLQKLPMEKLNIVVQIIRKRNFSLSQHEDEIEVDIDSVDTETLWELDRFLTNYKKSLNKKKRKEALAFLARAETEQFSEHRDQRMVSDAVPPGSLKGNMTVQVAKEIASSPLGAARIGHNGSRSSCSSSSTSDSGSTSSGSDTKSSSRDRSDAAQSPAT</sequence>
<evidence type="ECO:0000256" key="2">
    <source>
        <dbReference type="ARBA" id="ARBA00023117"/>
    </source>
</evidence>
<dbReference type="Proteomes" id="UP001412067">
    <property type="component" value="Unassembled WGS sequence"/>
</dbReference>
<dbReference type="PROSITE" id="PS50014">
    <property type="entry name" value="BROMODOMAIN_2"/>
    <property type="match status" value="1"/>
</dbReference>
<evidence type="ECO:0000313" key="8">
    <source>
        <dbReference type="EMBL" id="KAK8938242.1"/>
    </source>
</evidence>
<feature type="compositionally biased region" description="Low complexity" evidence="5">
    <location>
        <begin position="565"/>
        <end position="588"/>
    </location>
</feature>
<feature type="region of interest" description="Disordered" evidence="5">
    <location>
        <begin position="31"/>
        <end position="87"/>
    </location>
</feature>
<dbReference type="InterPro" id="IPR027353">
    <property type="entry name" value="NET_dom"/>
</dbReference>
<feature type="region of interest" description="Disordered" evidence="5">
    <location>
        <begin position="375"/>
        <end position="395"/>
    </location>
</feature>
<organism evidence="8 9">
    <name type="scientific">Platanthera guangdongensis</name>
    <dbReference type="NCBI Taxonomy" id="2320717"/>
    <lineage>
        <taxon>Eukaryota</taxon>
        <taxon>Viridiplantae</taxon>
        <taxon>Streptophyta</taxon>
        <taxon>Embryophyta</taxon>
        <taxon>Tracheophyta</taxon>
        <taxon>Spermatophyta</taxon>
        <taxon>Magnoliopsida</taxon>
        <taxon>Liliopsida</taxon>
        <taxon>Asparagales</taxon>
        <taxon>Orchidaceae</taxon>
        <taxon>Orchidoideae</taxon>
        <taxon>Orchideae</taxon>
        <taxon>Orchidinae</taxon>
        <taxon>Platanthera</taxon>
    </lineage>
</organism>
<evidence type="ECO:0000256" key="5">
    <source>
        <dbReference type="SAM" id="MobiDB-lite"/>
    </source>
</evidence>
<keyword evidence="1" id="KW-0805">Transcription regulation</keyword>
<evidence type="ECO:0000256" key="1">
    <source>
        <dbReference type="ARBA" id="ARBA00023015"/>
    </source>
</evidence>
<name>A0ABR2LDT5_9ASPA</name>
<reference evidence="8 9" key="1">
    <citation type="journal article" date="2022" name="Nat. Plants">
        <title>Genomes of leafy and leafless Platanthera orchids illuminate the evolution of mycoheterotrophy.</title>
        <authorList>
            <person name="Li M.H."/>
            <person name="Liu K.W."/>
            <person name="Li Z."/>
            <person name="Lu H.C."/>
            <person name="Ye Q.L."/>
            <person name="Zhang D."/>
            <person name="Wang J.Y."/>
            <person name="Li Y.F."/>
            <person name="Zhong Z.M."/>
            <person name="Liu X."/>
            <person name="Yu X."/>
            <person name="Liu D.K."/>
            <person name="Tu X.D."/>
            <person name="Liu B."/>
            <person name="Hao Y."/>
            <person name="Liao X.Y."/>
            <person name="Jiang Y.T."/>
            <person name="Sun W.H."/>
            <person name="Chen J."/>
            <person name="Chen Y.Q."/>
            <person name="Ai Y."/>
            <person name="Zhai J.W."/>
            <person name="Wu S.S."/>
            <person name="Zhou Z."/>
            <person name="Hsiao Y.Y."/>
            <person name="Wu W.L."/>
            <person name="Chen Y.Y."/>
            <person name="Lin Y.F."/>
            <person name="Hsu J.L."/>
            <person name="Li C.Y."/>
            <person name="Wang Z.W."/>
            <person name="Zhao X."/>
            <person name="Zhong W.Y."/>
            <person name="Ma X.K."/>
            <person name="Ma L."/>
            <person name="Huang J."/>
            <person name="Chen G.Z."/>
            <person name="Huang M.Z."/>
            <person name="Huang L."/>
            <person name="Peng D.H."/>
            <person name="Luo Y.B."/>
            <person name="Zou S.Q."/>
            <person name="Chen S.P."/>
            <person name="Lan S."/>
            <person name="Tsai W.C."/>
            <person name="Van de Peer Y."/>
            <person name="Liu Z.J."/>
        </authorList>
    </citation>
    <scope>NUCLEOTIDE SEQUENCE [LARGE SCALE GENOMIC DNA]</scope>
    <source>
        <strain evidence="8">Lor288</strain>
    </source>
</reference>
<dbReference type="InterPro" id="IPR001487">
    <property type="entry name" value="Bromodomain"/>
</dbReference>
<dbReference type="SMART" id="SM00297">
    <property type="entry name" value="BROMO"/>
    <property type="match status" value="1"/>
</dbReference>
<feature type="region of interest" description="Disordered" evidence="5">
    <location>
        <begin position="556"/>
        <end position="603"/>
    </location>
</feature>
<dbReference type="PRINTS" id="PR00503">
    <property type="entry name" value="BROMODOMAIN"/>
</dbReference>
<dbReference type="Pfam" id="PF00439">
    <property type="entry name" value="Bromodomain"/>
    <property type="match status" value="1"/>
</dbReference>
<proteinExistence type="predicted"/>
<dbReference type="InterPro" id="IPR037377">
    <property type="entry name" value="GTE_bromo"/>
</dbReference>
<dbReference type="InterPro" id="IPR038336">
    <property type="entry name" value="NET_sf"/>
</dbReference>
<feature type="compositionally biased region" description="Polar residues" evidence="5">
    <location>
        <begin position="37"/>
        <end position="68"/>
    </location>
</feature>
<feature type="compositionally biased region" description="Basic and acidic residues" evidence="5">
    <location>
        <begin position="426"/>
        <end position="438"/>
    </location>
</feature>
<keyword evidence="9" id="KW-1185">Reference proteome</keyword>
<feature type="domain" description="Bromo" evidence="6">
    <location>
        <begin position="276"/>
        <end position="348"/>
    </location>
</feature>
<dbReference type="InterPro" id="IPR036427">
    <property type="entry name" value="Bromodomain-like_sf"/>
</dbReference>
<evidence type="ECO:0000256" key="3">
    <source>
        <dbReference type="ARBA" id="ARBA00023163"/>
    </source>
</evidence>
<accession>A0ABR2LDT5</accession>
<dbReference type="PANTHER" id="PTHR45926">
    <property type="entry name" value="OSJNBA0053K19.4 PROTEIN"/>
    <property type="match status" value="1"/>
</dbReference>
<feature type="region of interest" description="Disordered" evidence="5">
    <location>
        <begin position="411"/>
        <end position="438"/>
    </location>
</feature>
<evidence type="ECO:0000313" key="9">
    <source>
        <dbReference type="Proteomes" id="UP001412067"/>
    </source>
</evidence>
<comment type="caution">
    <text evidence="8">The sequence shown here is derived from an EMBL/GenBank/DDBJ whole genome shotgun (WGS) entry which is preliminary data.</text>
</comment>
<dbReference type="Gene3D" id="1.20.1270.220">
    <property type="match status" value="1"/>
</dbReference>